<protein>
    <submittedName>
        <fullName evidence="8">GtrA family protein</fullName>
    </submittedName>
</protein>
<dbReference type="InterPro" id="IPR007267">
    <property type="entry name" value="GtrA_DPMS_TM"/>
</dbReference>
<evidence type="ECO:0000313" key="8">
    <source>
        <dbReference type="EMBL" id="QFZ23244.1"/>
    </source>
</evidence>
<dbReference type="PANTHER" id="PTHR38459:SF1">
    <property type="entry name" value="PROPHAGE BACTOPRENOL-LINKED GLUCOSE TRANSLOCASE HOMOLOG"/>
    <property type="match status" value="1"/>
</dbReference>
<dbReference type="OrthoDB" id="9807815at2"/>
<feature type="domain" description="GtrA/DPMS transmembrane" evidence="7">
    <location>
        <begin position="27"/>
        <end position="157"/>
    </location>
</feature>
<accession>A0A5Q0HBA3</accession>
<feature type="transmembrane region" description="Helical" evidence="6">
    <location>
        <begin position="25"/>
        <end position="44"/>
    </location>
</feature>
<evidence type="ECO:0000256" key="2">
    <source>
        <dbReference type="ARBA" id="ARBA00009399"/>
    </source>
</evidence>
<reference evidence="9" key="1">
    <citation type="journal article" date="2021" name="Curr. Microbiol.">
        <title>Complete genome of nocamycin-producing strain Saccharothrix syringae NRRL B-16468 reveals the biosynthetic potential for secondary metabolites.</title>
        <authorList>
            <person name="Mo X."/>
            <person name="Yang S."/>
        </authorList>
    </citation>
    <scope>NUCLEOTIDE SEQUENCE [LARGE SCALE GENOMIC DNA]</scope>
    <source>
        <strain evidence="9">ATCC 51364 / DSM 43886 / JCM 6844 / KCTC 9398 / NBRC 14523 / NRRL B-16468 / INA 2240</strain>
    </source>
</reference>
<dbReference type="Pfam" id="PF04138">
    <property type="entry name" value="GtrA_DPMS_TM"/>
    <property type="match status" value="1"/>
</dbReference>
<dbReference type="GO" id="GO:0000271">
    <property type="term" value="P:polysaccharide biosynthetic process"/>
    <property type="evidence" value="ECO:0007669"/>
    <property type="project" value="InterPro"/>
</dbReference>
<proteinExistence type="inferred from homology"/>
<keyword evidence="9" id="KW-1185">Reference proteome</keyword>
<evidence type="ECO:0000256" key="4">
    <source>
        <dbReference type="ARBA" id="ARBA00022989"/>
    </source>
</evidence>
<feature type="transmembrane region" description="Helical" evidence="6">
    <location>
        <begin position="93"/>
        <end position="113"/>
    </location>
</feature>
<dbReference type="RefSeq" id="WP_033429082.1">
    <property type="nucleotide sequence ID" value="NZ_CP034550.1"/>
</dbReference>
<keyword evidence="3 6" id="KW-0812">Transmembrane</keyword>
<dbReference type="InterPro" id="IPR051401">
    <property type="entry name" value="GtrA_CellWall_Glycosyl"/>
</dbReference>
<gene>
    <name evidence="8" type="ORF">EKG83_42605</name>
</gene>
<keyword evidence="4 6" id="KW-1133">Transmembrane helix</keyword>
<feature type="transmembrane region" description="Helical" evidence="6">
    <location>
        <begin position="133"/>
        <end position="150"/>
    </location>
</feature>
<feature type="transmembrane region" description="Helical" evidence="6">
    <location>
        <begin position="56"/>
        <end position="73"/>
    </location>
</feature>
<dbReference type="KEGG" id="ssyi:EKG83_42605"/>
<dbReference type="Proteomes" id="UP000325787">
    <property type="component" value="Chromosome"/>
</dbReference>
<evidence type="ECO:0000256" key="6">
    <source>
        <dbReference type="SAM" id="Phobius"/>
    </source>
</evidence>
<organism evidence="8 9">
    <name type="scientific">Saccharothrix syringae</name>
    <name type="common">Nocardiopsis syringae</name>
    <dbReference type="NCBI Taxonomy" id="103733"/>
    <lineage>
        <taxon>Bacteria</taxon>
        <taxon>Bacillati</taxon>
        <taxon>Actinomycetota</taxon>
        <taxon>Actinomycetes</taxon>
        <taxon>Pseudonocardiales</taxon>
        <taxon>Pseudonocardiaceae</taxon>
        <taxon>Saccharothrix</taxon>
    </lineage>
</organism>
<name>A0A5Q0HBA3_SACSY</name>
<comment type="similarity">
    <text evidence="2">Belongs to the GtrA family.</text>
</comment>
<evidence type="ECO:0000256" key="5">
    <source>
        <dbReference type="ARBA" id="ARBA00023136"/>
    </source>
</evidence>
<evidence type="ECO:0000256" key="1">
    <source>
        <dbReference type="ARBA" id="ARBA00004141"/>
    </source>
</evidence>
<dbReference type="GO" id="GO:0005886">
    <property type="term" value="C:plasma membrane"/>
    <property type="evidence" value="ECO:0007669"/>
    <property type="project" value="TreeGrafter"/>
</dbReference>
<keyword evidence="5 6" id="KW-0472">Membrane</keyword>
<dbReference type="EMBL" id="CP034550">
    <property type="protein sequence ID" value="QFZ23244.1"/>
    <property type="molecule type" value="Genomic_DNA"/>
</dbReference>
<evidence type="ECO:0000259" key="7">
    <source>
        <dbReference type="Pfam" id="PF04138"/>
    </source>
</evidence>
<sequence>MSVLENVVLRLPQPLRALALKHRELLKFAVVGGTCFVIDTAIFFGLKSLVLSDHPVTAKVVATLVATIVSYVLNREWSFRTRGGRERRHEAALFFLVNGIGIVLNSMPLWVSRYLLHLQEPNVSRLAEEVSDFLSAQVVGTLIAMAFRWYSYKKWVFPQAGYRPRRVTRAYDLPEEDEQALGHS</sequence>
<evidence type="ECO:0000256" key="3">
    <source>
        <dbReference type="ARBA" id="ARBA00022692"/>
    </source>
</evidence>
<dbReference type="PANTHER" id="PTHR38459">
    <property type="entry name" value="PROPHAGE BACTOPRENOL-LINKED GLUCOSE TRANSLOCASE HOMOLOG"/>
    <property type="match status" value="1"/>
</dbReference>
<comment type="subcellular location">
    <subcellularLocation>
        <location evidence="1">Membrane</location>
        <topology evidence="1">Multi-pass membrane protein</topology>
    </subcellularLocation>
</comment>
<evidence type="ECO:0000313" key="9">
    <source>
        <dbReference type="Proteomes" id="UP000325787"/>
    </source>
</evidence>
<dbReference type="AlphaFoldDB" id="A0A5Q0HBA3"/>